<dbReference type="InterPro" id="IPR050739">
    <property type="entry name" value="MFP"/>
</dbReference>
<evidence type="ECO:0000256" key="7">
    <source>
        <dbReference type="SAM" id="Phobius"/>
    </source>
</evidence>
<dbReference type="PANTHER" id="PTHR30386">
    <property type="entry name" value="MEMBRANE FUSION SUBUNIT OF EMRAB-TOLC MULTIDRUG EFFLUX PUMP"/>
    <property type="match status" value="1"/>
</dbReference>
<dbReference type="Gene3D" id="2.40.30.170">
    <property type="match status" value="1"/>
</dbReference>
<feature type="region of interest" description="Disordered" evidence="6">
    <location>
        <begin position="1"/>
        <end position="32"/>
    </location>
</feature>
<dbReference type="InterPro" id="IPR058624">
    <property type="entry name" value="MdtA-like_HH"/>
</dbReference>
<keyword evidence="4 7" id="KW-0472">Membrane</keyword>
<dbReference type="KEGG" id="cbau:H1R16_02380"/>
<dbReference type="EMBL" id="JACEUX010000001">
    <property type="protein sequence ID" value="MBA5245717.1"/>
    <property type="molecule type" value="Genomic_DNA"/>
</dbReference>
<reference evidence="13" key="2">
    <citation type="submission" date="2020-07" db="EMBL/GenBank/DDBJ databases">
        <title>Chryseobacterium sp.cx-624.</title>
        <authorList>
            <person name="Yang C."/>
        </authorList>
    </citation>
    <scope>NUCLEOTIDE SEQUENCE [LARGE SCALE GENOMIC DNA]</scope>
    <source>
        <strain evidence="13">cx-624</strain>
    </source>
</reference>
<dbReference type="InterPro" id="IPR058792">
    <property type="entry name" value="Beta-barrel_RND_2"/>
</dbReference>
<gene>
    <name evidence="12" type="ORF">H1R16_02380</name>
    <name evidence="11" type="ORF">H2507_00890</name>
</gene>
<evidence type="ECO:0000313" key="12">
    <source>
        <dbReference type="EMBL" id="QMS98877.1"/>
    </source>
</evidence>
<keyword evidence="2 7" id="KW-0812">Transmembrane</keyword>
<dbReference type="EMBL" id="CP059472">
    <property type="protein sequence ID" value="QMS98877.1"/>
    <property type="molecule type" value="Genomic_DNA"/>
</dbReference>
<evidence type="ECO:0000256" key="4">
    <source>
        <dbReference type="ARBA" id="ARBA00023136"/>
    </source>
</evidence>
<evidence type="ECO:0000256" key="1">
    <source>
        <dbReference type="ARBA" id="ARBA00004167"/>
    </source>
</evidence>
<dbReference type="GO" id="GO:0016020">
    <property type="term" value="C:membrane"/>
    <property type="evidence" value="ECO:0007669"/>
    <property type="project" value="UniProtKB-SubCell"/>
</dbReference>
<evidence type="ECO:0000259" key="9">
    <source>
        <dbReference type="Pfam" id="PF25917"/>
    </source>
</evidence>
<feature type="domain" description="CusB-like beta-barrel" evidence="10">
    <location>
        <begin position="291"/>
        <end position="331"/>
    </location>
</feature>
<evidence type="ECO:0000256" key="2">
    <source>
        <dbReference type="ARBA" id="ARBA00022692"/>
    </source>
</evidence>
<evidence type="ECO:0000259" key="10">
    <source>
        <dbReference type="Pfam" id="PF25954"/>
    </source>
</evidence>
<organism evidence="12 13">
    <name type="scientific">Marnyiella aurantia</name>
    <dbReference type="NCBI Taxonomy" id="2758037"/>
    <lineage>
        <taxon>Bacteria</taxon>
        <taxon>Pseudomonadati</taxon>
        <taxon>Bacteroidota</taxon>
        <taxon>Flavobacteriia</taxon>
        <taxon>Flavobacteriales</taxon>
        <taxon>Weeksellaceae</taxon>
        <taxon>Marnyiella</taxon>
    </lineage>
</organism>
<dbReference type="Proteomes" id="UP000539710">
    <property type="component" value="Unassembled WGS sequence"/>
</dbReference>
<dbReference type="InterPro" id="IPR058625">
    <property type="entry name" value="MdtA-like_BSH"/>
</dbReference>
<evidence type="ECO:0000313" key="13">
    <source>
        <dbReference type="Proteomes" id="UP000515349"/>
    </source>
</evidence>
<dbReference type="Pfam" id="PF25917">
    <property type="entry name" value="BSH_RND"/>
    <property type="match status" value="1"/>
</dbReference>
<reference evidence="12" key="1">
    <citation type="submission" date="2020-07" db="EMBL/GenBank/DDBJ databases">
        <title>Chryseobacterium sp. CX-624.</title>
        <authorList>
            <person name="Yang C."/>
        </authorList>
    </citation>
    <scope>NUCLEOTIDE SEQUENCE</scope>
    <source>
        <strain evidence="12">CX-624</strain>
    </source>
</reference>
<evidence type="ECO:0000313" key="11">
    <source>
        <dbReference type="EMBL" id="MBA5245717.1"/>
    </source>
</evidence>
<evidence type="ECO:0000256" key="6">
    <source>
        <dbReference type="SAM" id="MobiDB-lite"/>
    </source>
</evidence>
<dbReference type="Pfam" id="PF25876">
    <property type="entry name" value="HH_MFP_RND"/>
    <property type="match status" value="1"/>
</dbReference>
<feature type="transmembrane region" description="Helical" evidence="7">
    <location>
        <begin position="51"/>
        <end position="68"/>
    </location>
</feature>
<keyword evidence="3 7" id="KW-1133">Transmembrane helix</keyword>
<dbReference type="AlphaFoldDB" id="A0A7D7LSN7"/>
<feature type="domain" description="Multidrug resistance protein MdtA-like alpha-helical hairpin" evidence="8">
    <location>
        <begin position="158"/>
        <end position="254"/>
    </location>
</feature>
<name>A0A7D7LSN7_9FLAO</name>
<dbReference type="RefSeq" id="WP_181885839.1">
    <property type="nucleotide sequence ID" value="NZ_CP059472.1"/>
</dbReference>
<evidence type="ECO:0000256" key="5">
    <source>
        <dbReference type="SAM" id="Coils"/>
    </source>
</evidence>
<keyword evidence="5" id="KW-0175">Coiled coil</keyword>
<feature type="compositionally biased region" description="Low complexity" evidence="6">
    <location>
        <begin position="13"/>
        <end position="24"/>
    </location>
</feature>
<dbReference type="PANTHER" id="PTHR30386:SF26">
    <property type="entry name" value="TRANSPORT PROTEIN COMB"/>
    <property type="match status" value="1"/>
</dbReference>
<keyword evidence="14" id="KW-1185">Reference proteome</keyword>
<reference evidence="14" key="3">
    <citation type="submission" date="2020-07" db="EMBL/GenBank/DDBJ databases">
        <title>Flavobacterium sp. xlx-214.</title>
        <authorList>
            <person name="Yang C."/>
        </authorList>
    </citation>
    <scope>NUCLEOTIDE SEQUENCE [LARGE SCALE GENOMIC DNA]</scope>
    <source>
        <strain evidence="14">CX-624</strain>
    </source>
</reference>
<sequence>MSENPTDSGKIQPPTETEINTTPPEQKPDEEKIQNLSKKAMKKSNRVKTTIINMMVFALAAGGFYWLVTNYFHLNEDNFTNSAQVEEFINPVNTRVAGYIKEIKYSEHQAVKKGDTLVILDEREIRTQLAQAEAAYQNARASRNVTSSAVNTVSNNVNVANANIAGAKARLWNAEQNLTRYRNLLASEAVTRQQFDQVKTEYDATRAAYETLISQKNTASLATGETRSRLGVNDAEIKRTAAMLDMARINLSYTVITAPYDGFMGRRLINEGQLVQPGQQLGTIVLNGQKWVTANFLESQMPGVRIGEKITITVDALGGKQLVGEVTAISAATGAKYSNVPVDNSTGNFVKVQQRIPVRIEFTAASKKEDLDQLRAGMNVNVTLNKIN</sequence>
<feature type="coiled-coil region" evidence="5">
    <location>
        <begin position="122"/>
        <end position="184"/>
    </location>
</feature>
<dbReference type="SUPFAM" id="SSF111369">
    <property type="entry name" value="HlyD-like secretion proteins"/>
    <property type="match status" value="3"/>
</dbReference>
<reference evidence="11" key="4">
    <citation type="submission" date="2020-07" db="EMBL/GenBank/DDBJ databases">
        <authorList>
            <person name="Yang C."/>
        </authorList>
    </citation>
    <scope>NUCLEOTIDE SEQUENCE</scope>
    <source>
        <strain evidence="11">Cx-624</strain>
    </source>
</reference>
<comment type="subcellular location">
    <subcellularLocation>
        <location evidence="1">Membrane</location>
        <topology evidence="1">Single-pass membrane protein</topology>
    </subcellularLocation>
</comment>
<evidence type="ECO:0000256" key="3">
    <source>
        <dbReference type="ARBA" id="ARBA00022989"/>
    </source>
</evidence>
<dbReference type="Proteomes" id="UP000515349">
    <property type="component" value="Chromosome"/>
</dbReference>
<protein>
    <submittedName>
        <fullName evidence="12">HlyD family secretion protein</fullName>
    </submittedName>
</protein>
<dbReference type="Pfam" id="PF25954">
    <property type="entry name" value="Beta-barrel_RND_2"/>
    <property type="match status" value="1"/>
</dbReference>
<accession>A0A7D7LSN7</accession>
<feature type="domain" description="Multidrug resistance protein MdtA-like barrel-sandwich hybrid" evidence="9">
    <location>
        <begin position="92"/>
        <end position="285"/>
    </location>
</feature>
<dbReference type="Gene3D" id="2.40.50.100">
    <property type="match status" value="1"/>
</dbReference>
<evidence type="ECO:0000313" key="14">
    <source>
        <dbReference type="Proteomes" id="UP000539710"/>
    </source>
</evidence>
<evidence type="ECO:0000259" key="8">
    <source>
        <dbReference type="Pfam" id="PF25876"/>
    </source>
</evidence>
<proteinExistence type="predicted"/>
<dbReference type="Gene3D" id="1.10.287.470">
    <property type="entry name" value="Helix hairpin bin"/>
    <property type="match status" value="2"/>
</dbReference>